<name>A0A3M7RJF6_BRAPC</name>
<dbReference type="Proteomes" id="UP000276133">
    <property type="component" value="Unassembled WGS sequence"/>
</dbReference>
<keyword evidence="2" id="KW-1185">Reference proteome</keyword>
<evidence type="ECO:0000313" key="1">
    <source>
        <dbReference type="EMBL" id="RNA23614.1"/>
    </source>
</evidence>
<evidence type="ECO:0000313" key="2">
    <source>
        <dbReference type="Proteomes" id="UP000276133"/>
    </source>
</evidence>
<reference evidence="1 2" key="1">
    <citation type="journal article" date="2018" name="Sci. Rep.">
        <title>Genomic signatures of local adaptation to the degree of environmental predictability in rotifers.</title>
        <authorList>
            <person name="Franch-Gras L."/>
            <person name="Hahn C."/>
            <person name="Garcia-Roger E.M."/>
            <person name="Carmona M.J."/>
            <person name="Serra M."/>
            <person name="Gomez A."/>
        </authorList>
    </citation>
    <scope>NUCLEOTIDE SEQUENCE [LARGE SCALE GENOMIC DNA]</scope>
    <source>
        <strain evidence="1">HYR1</strain>
    </source>
</reference>
<protein>
    <submittedName>
        <fullName evidence="1">Uncharacterized protein</fullName>
    </submittedName>
</protein>
<sequence>MTQVYINIATRYKCIEESRIDLISFAKNRYGLGVSLKPIKILNSLRIKGVSLRTKSQKFLRQIYLIS</sequence>
<dbReference type="AlphaFoldDB" id="A0A3M7RJF6"/>
<gene>
    <name evidence="1" type="ORF">BpHYR1_013895</name>
</gene>
<dbReference type="EMBL" id="REGN01003249">
    <property type="protein sequence ID" value="RNA23614.1"/>
    <property type="molecule type" value="Genomic_DNA"/>
</dbReference>
<comment type="caution">
    <text evidence="1">The sequence shown here is derived from an EMBL/GenBank/DDBJ whole genome shotgun (WGS) entry which is preliminary data.</text>
</comment>
<proteinExistence type="predicted"/>
<organism evidence="1 2">
    <name type="scientific">Brachionus plicatilis</name>
    <name type="common">Marine rotifer</name>
    <name type="synonym">Brachionus muelleri</name>
    <dbReference type="NCBI Taxonomy" id="10195"/>
    <lineage>
        <taxon>Eukaryota</taxon>
        <taxon>Metazoa</taxon>
        <taxon>Spiralia</taxon>
        <taxon>Gnathifera</taxon>
        <taxon>Rotifera</taxon>
        <taxon>Eurotatoria</taxon>
        <taxon>Monogononta</taxon>
        <taxon>Pseudotrocha</taxon>
        <taxon>Ploima</taxon>
        <taxon>Brachionidae</taxon>
        <taxon>Brachionus</taxon>
    </lineage>
</organism>
<accession>A0A3M7RJF6</accession>